<name>A0A8S3ZYT0_9EUPU</name>
<evidence type="ECO:0000313" key="3">
    <source>
        <dbReference type="Proteomes" id="UP000678393"/>
    </source>
</evidence>
<dbReference type="OrthoDB" id="5278943at2759"/>
<dbReference type="PANTHER" id="PTHR35345:SF1">
    <property type="entry name" value="TELOMERE REPEATS-BINDING BOUQUET FORMATION PROTEIN 2"/>
    <property type="match status" value="1"/>
</dbReference>
<dbReference type="Proteomes" id="UP000678393">
    <property type="component" value="Unassembled WGS sequence"/>
</dbReference>
<dbReference type="GO" id="GO:0005637">
    <property type="term" value="C:nuclear inner membrane"/>
    <property type="evidence" value="ECO:0007669"/>
    <property type="project" value="TreeGrafter"/>
</dbReference>
<keyword evidence="3" id="KW-1185">Reference proteome</keyword>
<dbReference type="GO" id="GO:0070197">
    <property type="term" value="P:meiotic attachment of telomere to nuclear envelope"/>
    <property type="evidence" value="ECO:0007669"/>
    <property type="project" value="TreeGrafter"/>
</dbReference>
<accession>A0A8S3ZYT0</accession>
<dbReference type="Pfam" id="PF15101">
    <property type="entry name" value="TERB2"/>
    <property type="match status" value="1"/>
</dbReference>
<evidence type="ECO:0000256" key="1">
    <source>
        <dbReference type="SAM" id="MobiDB-lite"/>
    </source>
</evidence>
<dbReference type="EMBL" id="CAJHNH020006001">
    <property type="protein sequence ID" value="CAG5133192.1"/>
    <property type="molecule type" value="Genomic_DNA"/>
</dbReference>
<dbReference type="PANTHER" id="PTHR35345">
    <property type="entry name" value="TELOMERE REPEATS-BINDING BOUQUET FORMATION PROTEIN 2"/>
    <property type="match status" value="1"/>
</dbReference>
<dbReference type="GO" id="GO:0007129">
    <property type="term" value="P:homologous chromosome pairing at meiosis"/>
    <property type="evidence" value="ECO:0007669"/>
    <property type="project" value="TreeGrafter"/>
</dbReference>
<dbReference type="AlphaFoldDB" id="A0A8S3ZYT0"/>
<comment type="caution">
    <text evidence="2">The sequence shown here is derived from an EMBL/GenBank/DDBJ whole genome shotgun (WGS) entry which is preliminary data.</text>
</comment>
<proteinExistence type="predicted"/>
<reference evidence="2" key="1">
    <citation type="submission" date="2021-04" db="EMBL/GenBank/DDBJ databases">
        <authorList>
            <consortium name="Molecular Ecology Group"/>
        </authorList>
    </citation>
    <scope>NUCLEOTIDE SEQUENCE</scope>
</reference>
<protein>
    <submittedName>
        <fullName evidence="2">Uncharacterized protein</fullName>
    </submittedName>
</protein>
<evidence type="ECO:0000313" key="2">
    <source>
        <dbReference type="EMBL" id="CAG5133192.1"/>
    </source>
</evidence>
<feature type="compositionally biased region" description="Low complexity" evidence="1">
    <location>
        <begin position="141"/>
        <end position="151"/>
    </location>
</feature>
<sequence>MIFENKTAWFSESCPDNVKKLWVDNGGKLEDVTLSQYVFSDDWQHEDTNILYNSEAYLKQHLAIFSSQYIPDALHQGIDNVSLGKYFLIPGPIKDCINFRSLQTSLVAQNNNVAGVSPKHAQQIPSSSNQQINKQRKDGDSSSSSTVSSSAGMSSAVTVQIPQQAVSSDTIKVVTSHTTARKVANAETNSHSLYKNRCSDISQINLESIPHVQSLPKVISCLQTIHPGRDGVKVVNKT</sequence>
<dbReference type="InterPro" id="IPR028065">
    <property type="entry name" value="TERB2"/>
</dbReference>
<feature type="compositionally biased region" description="Low complexity" evidence="1">
    <location>
        <begin position="122"/>
        <end position="133"/>
    </location>
</feature>
<gene>
    <name evidence="2" type="ORF">CUNI_LOCUS18750</name>
</gene>
<organism evidence="2 3">
    <name type="scientific">Candidula unifasciata</name>
    <dbReference type="NCBI Taxonomy" id="100452"/>
    <lineage>
        <taxon>Eukaryota</taxon>
        <taxon>Metazoa</taxon>
        <taxon>Spiralia</taxon>
        <taxon>Lophotrochozoa</taxon>
        <taxon>Mollusca</taxon>
        <taxon>Gastropoda</taxon>
        <taxon>Heterobranchia</taxon>
        <taxon>Euthyneura</taxon>
        <taxon>Panpulmonata</taxon>
        <taxon>Eupulmonata</taxon>
        <taxon>Stylommatophora</taxon>
        <taxon>Helicina</taxon>
        <taxon>Helicoidea</taxon>
        <taxon>Geomitridae</taxon>
        <taxon>Candidula</taxon>
    </lineage>
</organism>
<feature type="region of interest" description="Disordered" evidence="1">
    <location>
        <begin position="117"/>
        <end position="151"/>
    </location>
</feature>